<feature type="chain" id="PRO_5022996228" description="SbsA Ig-like domain-containing protein" evidence="2">
    <location>
        <begin position="23"/>
        <end position="535"/>
    </location>
</feature>
<organism evidence="4 5">
    <name type="scientific">Subsaximicrobium wynnwilliamsii</name>
    <dbReference type="NCBI Taxonomy" id="291179"/>
    <lineage>
        <taxon>Bacteria</taxon>
        <taxon>Pseudomonadati</taxon>
        <taxon>Bacteroidota</taxon>
        <taxon>Flavobacteriia</taxon>
        <taxon>Flavobacteriales</taxon>
        <taxon>Flavobacteriaceae</taxon>
        <taxon>Subsaximicrobium</taxon>
    </lineage>
</organism>
<dbReference type="RefSeq" id="WP_147086162.1">
    <property type="nucleotide sequence ID" value="NZ_VORM01000006.1"/>
</dbReference>
<gene>
    <name evidence="4" type="ORF">ESY86_08470</name>
</gene>
<evidence type="ECO:0000259" key="3">
    <source>
        <dbReference type="Pfam" id="PF13205"/>
    </source>
</evidence>
<proteinExistence type="predicted"/>
<dbReference type="OrthoDB" id="9809989at2"/>
<keyword evidence="1 2" id="KW-0732">Signal</keyword>
<sequence>MRKIVIQLFVLLLMAIISINCASRGTPDGGPKDIDAPKIVNSSPENYSTNFKEKEIRIYFDEYVKVKDLQKQLIVSPPMDPEPTVTPLGSASEYIQITINDTLDDNTTYAFNFGRSIVDNNEENPYDYYRYVFSTGNYIDSLYVSGTILDAENRMPDSFVSVMLYEADSTYTDSLVFKQKPKYITNTLDSLTIFSIDNIKAGQYKLIALKEETPNNTYQQKTDKIGFTEGFITVPTDSFYTIKLFKETLDFNANRPRQVAGQKIAFGFEGDYESMEIEILGDSLKDLEQRITKDPKADSLFYWYKPKIEMDSALFVIRNKVYRDTLTHKFRDLEKDSLVITPSVSSVLNFTEAYGIRGSIPFVKFDEQQISILDKDSLNVPFTTSFSEIDNTYNLSFDKQEADKYSITILPNAFEDFFGNVNDTLNFRASTKKFSDYGNLRLNIQGNVSYPMIVQIVNAKAEVYASSYLTEGSKVDFRNINPGKYFIRVVLDANENGKFDTGNFLKNLQPEKIIYFDYTYEARANFDEVVELSLK</sequence>
<name>A0A5C6ZI75_9FLAO</name>
<protein>
    <recommendedName>
        <fullName evidence="3">SbsA Ig-like domain-containing protein</fullName>
    </recommendedName>
</protein>
<keyword evidence="5" id="KW-1185">Reference proteome</keyword>
<dbReference type="Proteomes" id="UP000321578">
    <property type="component" value="Unassembled WGS sequence"/>
</dbReference>
<comment type="caution">
    <text evidence="4">The sequence shown here is derived from an EMBL/GenBank/DDBJ whole genome shotgun (WGS) entry which is preliminary data.</text>
</comment>
<accession>A0A5C6ZI75</accession>
<evidence type="ECO:0000313" key="4">
    <source>
        <dbReference type="EMBL" id="TXD89409.1"/>
    </source>
</evidence>
<dbReference type="EMBL" id="VORO01000007">
    <property type="protein sequence ID" value="TXD89409.1"/>
    <property type="molecule type" value="Genomic_DNA"/>
</dbReference>
<evidence type="ECO:0000256" key="2">
    <source>
        <dbReference type="SAM" id="SignalP"/>
    </source>
</evidence>
<feature type="signal peptide" evidence="2">
    <location>
        <begin position="1"/>
        <end position="22"/>
    </location>
</feature>
<dbReference type="AlphaFoldDB" id="A0A5C6ZI75"/>
<dbReference type="Pfam" id="PF13205">
    <property type="entry name" value="Big_5"/>
    <property type="match status" value="1"/>
</dbReference>
<evidence type="ECO:0000313" key="5">
    <source>
        <dbReference type="Proteomes" id="UP000321578"/>
    </source>
</evidence>
<dbReference type="InterPro" id="IPR032812">
    <property type="entry name" value="SbsA_Ig"/>
</dbReference>
<feature type="domain" description="SbsA Ig-like" evidence="3">
    <location>
        <begin position="33"/>
        <end position="135"/>
    </location>
</feature>
<evidence type="ECO:0000256" key="1">
    <source>
        <dbReference type="ARBA" id="ARBA00022729"/>
    </source>
</evidence>
<reference evidence="4 5" key="1">
    <citation type="submission" date="2019-08" db="EMBL/GenBank/DDBJ databases">
        <title>Genomes of Subsaximicrobium wynnwilliamsii strains.</title>
        <authorList>
            <person name="Bowman J.P."/>
        </authorList>
    </citation>
    <scope>NUCLEOTIDE SEQUENCE [LARGE SCALE GENOMIC DNA]</scope>
    <source>
        <strain evidence="4 5">2-80-2</strain>
    </source>
</reference>